<feature type="compositionally biased region" description="Polar residues" evidence="1">
    <location>
        <begin position="269"/>
        <end position="279"/>
    </location>
</feature>
<feature type="compositionally biased region" description="Basic and acidic residues" evidence="1">
    <location>
        <begin position="149"/>
        <end position="168"/>
    </location>
</feature>
<name>A0AAI9ZC06_9PEZI</name>
<dbReference type="Proteomes" id="UP001243989">
    <property type="component" value="Unassembled WGS sequence"/>
</dbReference>
<feature type="compositionally biased region" description="Low complexity" evidence="1">
    <location>
        <begin position="104"/>
        <end position="115"/>
    </location>
</feature>
<feature type="compositionally biased region" description="Basic and acidic residues" evidence="1">
    <location>
        <begin position="223"/>
        <end position="238"/>
    </location>
</feature>
<feature type="compositionally biased region" description="Basic and acidic residues" evidence="1">
    <location>
        <begin position="252"/>
        <end position="268"/>
    </location>
</feature>
<feature type="compositionally biased region" description="Polar residues" evidence="1">
    <location>
        <begin position="311"/>
        <end position="328"/>
    </location>
</feature>
<accession>A0AAI9ZC06</accession>
<dbReference type="GeneID" id="85477976"/>
<feature type="compositionally biased region" description="Polar residues" evidence="1">
    <location>
        <begin position="175"/>
        <end position="184"/>
    </location>
</feature>
<organism evidence="2 3">
    <name type="scientific">Colletotrichum phormii</name>
    <dbReference type="NCBI Taxonomy" id="359342"/>
    <lineage>
        <taxon>Eukaryota</taxon>
        <taxon>Fungi</taxon>
        <taxon>Dikarya</taxon>
        <taxon>Ascomycota</taxon>
        <taxon>Pezizomycotina</taxon>
        <taxon>Sordariomycetes</taxon>
        <taxon>Hypocreomycetidae</taxon>
        <taxon>Glomerellales</taxon>
        <taxon>Glomerellaceae</taxon>
        <taxon>Colletotrichum</taxon>
        <taxon>Colletotrichum acutatum species complex</taxon>
    </lineage>
</organism>
<protein>
    <submittedName>
        <fullName evidence="2">Uncharacterized protein</fullName>
    </submittedName>
</protein>
<feature type="compositionally biased region" description="Basic residues" evidence="1">
    <location>
        <begin position="285"/>
        <end position="295"/>
    </location>
</feature>
<gene>
    <name evidence="2" type="ORF">BDP81DRAFT_455928</name>
</gene>
<reference evidence="2" key="1">
    <citation type="submission" date="2021-06" db="EMBL/GenBank/DDBJ databases">
        <title>Comparative genomics, transcriptomics and evolutionary studies reveal genomic signatures of adaptation to plant cell wall in hemibiotrophic fungi.</title>
        <authorList>
            <consortium name="DOE Joint Genome Institute"/>
            <person name="Baroncelli R."/>
            <person name="Diaz J.F."/>
            <person name="Benocci T."/>
            <person name="Peng M."/>
            <person name="Battaglia E."/>
            <person name="Haridas S."/>
            <person name="Andreopoulos W."/>
            <person name="Labutti K."/>
            <person name="Pangilinan J."/>
            <person name="Floch G.L."/>
            <person name="Makela M.R."/>
            <person name="Henrissat B."/>
            <person name="Grigoriev I.V."/>
            <person name="Crouch J.A."/>
            <person name="De Vries R.P."/>
            <person name="Sukno S.A."/>
            <person name="Thon M.R."/>
        </authorList>
    </citation>
    <scope>NUCLEOTIDE SEQUENCE</scope>
    <source>
        <strain evidence="2">CBS 102054</strain>
    </source>
</reference>
<proteinExistence type="predicted"/>
<dbReference type="RefSeq" id="XP_060437723.1">
    <property type="nucleotide sequence ID" value="XM_060593114.1"/>
</dbReference>
<feature type="compositionally biased region" description="Polar residues" evidence="1">
    <location>
        <begin position="1"/>
        <end position="24"/>
    </location>
</feature>
<evidence type="ECO:0000256" key="1">
    <source>
        <dbReference type="SAM" id="MobiDB-lite"/>
    </source>
</evidence>
<keyword evidence="3" id="KW-1185">Reference proteome</keyword>
<feature type="compositionally biased region" description="Basic residues" evidence="1">
    <location>
        <begin position="185"/>
        <end position="198"/>
    </location>
</feature>
<feature type="region of interest" description="Disordered" evidence="1">
    <location>
        <begin position="1"/>
        <end position="31"/>
    </location>
</feature>
<feature type="region of interest" description="Disordered" evidence="1">
    <location>
        <begin position="104"/>
        <end position="330"/>
    </location>
</feature>
<sequence>MSGQQNPPTTKGASHKQASFQTPETAPPVDPIIAAAWGPHVPPDASYYAMEHDEPGLMGSIEILRELMSTYDMDPSNLIQIVIQCPPKLTKAIVHVVLRAKAAAEATKATKNNQKMQKDKKTKKKTGETANVEKNNEDAKSGESMAVKSQEDQNEKNQTKNLTDKASDSAEINAVPSNNQSAVSKSKKNRPKKRKNKASKAVETAENNPRVHIDRSAVPPTTKTKEKEKTGKNSKADEISVETNTKQPTIPESKKGKAKEKTGKDPETAKNNTGATIEQQAIPKSKSKTKIAKKTNKNDGSAENHTCKQAGKTQPETSTSPTKMQNNNKVERHYKCDKGKRNAAVSKPTDGGFFSALEVGCMQRSFYRVVNGIIDCQEVWYVVQMMQEAMVELQRAKAKQQQSQEQKESSAK</sequence>
<feature type="compositionally biased region" description="Basic and acidic residues" evidence="1">
    <location>
        <begin position="296"/>
        <end position="306"/>
    </location>
</feature>
<comment type="caution">
    <text evidence="2">The sequence shown here is derived from an EMBL/GenBank/DDBJ whole genome shotgun (WGS) entry which is preliminary data.</text>
</comment>
<evidence type="ECO:0000313" key="2">
    <source>
        <dbReference type="EMBL" id="KAK1621728.1"/>
    </source>
</evidence>
<evidence type="ECO:0000313" key="3">
    <source>
        <dbReference type="Proteomes" id="UP001243989"/>
    </source>
</evidence>
<dbReference type="EMBL" id="JAHMHQ010000044">
    <property type="protein sequence ID" value="KAK1621728.1"/>
    <property type="molecule type" value="Genomic_DNA"/>
</dbReference>
<feature type="compositionally biased region" description="Polar residues" evidence="1">
    <location>
        <begin position="241"/>
        <end position="250"/>
    </location>
</feature>
<dbReference type="AlphaFoldDB" id="A0AAI9ZC06"/>